<proteinExistence type="predicted"/>
<evidence type="ECO:0000313" key="3">
    <source>
        <dbReference type="Proteomes" id="UP000823858"/>
    </source>
</evidence>
<feature type="compositionally biased region" description="Basic residues" evidence="1">
    <location>
        <begin position="12"/>
        <end position="22"/>
    </location>
</feature>
<organism evidence="2 3">
    <name type="scientific">Candidatus Corynebacterium faecigallinarum</name>
    <dbReference type="NCBI Taxonomy" id="2838528"/>
    <lineage>
        <taxon>Bacteria</taxon>
        <taxon>Bacillati</taxon>
        <taxon>Actinomycetota</taxon>
        <taxon>Actinomycetes</taxon>
        <taxon>Mycobacteriales</taxon>
        <taxon>Corynebacteriaceae</taxon>
        <taxon>Corynebacterium</taxon>
    </lineage>
</organism>
<evidence type="ECO:0000313" key="2">
    <source>
        <dbReference type="EMBL" id="HJC84054.1"/>
    </source>
</evidence>
<feature type="region of interest" description="Disordered" evidence="1">
    <location>
        <begin position="1"/>
        <end position="56"/>
    </location>
</feature>
<feature type="compositionally biased region" description="Basic and acidic residues" evidence="1">
    <location>
        <begin position="1"/>
        <end position="11"/>
    </location>
</feature>
<name>A0A9D2QAP4_9CORY</name>
<sequence length="84" mass="9289">MDNNEDREGRPGLRHRFRSVLKKRGDSSQGGRAGRTGRTEHPERLDADGAAGERDQATRFEIVAMVQRRAVRAGFPGARPAYGV</sequence>
<accession>A0A9D2QAP4</accession>
<dbReference type="Proteomes" id="UP000823858">
    <property type="component" value="Unassembled WGS sequence"/>
</dbReference>
<feature type="compositionally biased region" description="Basic and acidic residues" evidence="1">
    <location>
        <begin position="37"/>
        <end position="56"/>
    </location>
</feature>
<gene>
    <name evidence="2" type="ORF">H9751_00595</name>
</gene>
<protein>
    <submittedName>
        <fullName evidence="2">Uncharacterized protein</fullName>
    </submittedName>
</protein>
<reference evidence="2" key="1">
    <citation type="journal article" date="2021" name="PeerJ">
        <title>Extensive microbial diversity within the chicken gut microbiome revealed by metagenomics and culture.</title>
        <authorList>
            <person name="Gilroy R."/>
            <person name="Ravi A."/>
            <person name="Getino M."/>
            <person name="Pursley I."/>
            <person name="Horton D.L."/>
            <person name="Alikhan N.F."/>
            <person name="Baker D."/>
            <person name="Gharbi K."/>
            <person name="Hall N."/>
            <person name="Watson M."/>
            <person name="Adriaenssens E.M."/>
            <person name="Foster-Nyarko E."/>
            <person name="Jarju S."/>
            <person name="Secka A."/>
            <person name="Antonio M."/>
            <person name="Oren A."/>
            <person name="Chaudhuri R.R."/>
            <person name="La Ragione R."/>
            <person name="Hildebrand F."/>
            <person name="Pallen M.J."/>
        </authorList>
    </citation>
    <scope>NUCLEOTIDE SEQUENCE</scope>
    <source>
        <strain evidence="2">ChiHjej13B12-4958</strain>
    </source>
</reference>
<dbReference type="AlphaFoldDB" id="A0A9D2QAP4"/>
<reference evidence="2" key="2">
    <citation type="submission" date="2021-04" db="EMBL/GenBank/DDBJ databases">
        <authorList>
            <person name="Gilroy R."/>
        </authorList>
    </citation>
    <scope>NUCLEOTIDE SEQUENCE</scope>
    <source>
        <strain evidence="2">ChiHjej13B12-4958</strain>
    </source>
</reference>
<comment type="caution">
    <text evidence="2">The sequence shown here is derived from an EMBL/GenBank/DDBJ whole genome shotgun (WGS) entry which is preliminary data.</text>
</comment>
<dbReference type="EMBL" id="DWVP01000001">
    <property type="protein sequence ID" value="HJC84054.1"/>
    <property type="molecule type" value="Genomic_DNA"/>
</dbReference>
<evidence type="ECO:0000256" key="1">
    <source>
        <dbReference type="SAM" id="MobiDB-lite"/>
    </source>
</evidence>